<dbReference type="OrthoDB" id="9801972at2"/>
<comment type="similarity">
    <text evidence="1 2">Belongs to the UPF0235 family.</text>
</comment>
<dbReference type="Proteomes" id="UP000321577">
    <property type="component" value="Unassembled WGS sequence"/>
</dbReference>
<dbReference type="InterPro" id="IPR036591">
    <property type="entry name" value="YggU-like_sf"/>
</dbReference>
<organism evidence="3 4">
    <name type="scientific">Brevifollis gellanilyticus</name>
    <dbReference type="NCBI Taxonomy" id="748831"/>
    <lineage>
        <taxon>Bacteria</taxon>
        <taxon>Pseudomonadati</taxon>
        <taxon>Verrucomicrobiota</taxon>
        <taxon>Verrucomicrobiia</taxon>
        <taxon>Verrucomicrobiales</taxon>
        <taxon>Verrucomicrobiaceae</taxon>
    </lineage>
</organism>
<dbReference type="EMBL" id="BKAG01000011">
    <property type="protein sequence ID" value="GEP42711.1"/>
    <property type="molecule type" value="Genomic_DNA"/>
</dbReference>
<evidence type="ECO:0000256" key="2">
    <source>
        <dbReference type="HAMAP-Rule" id="MF_00634"/>
    </source>
</evidence>
<dbReference type="SUPFAM" id="SSF69786">
    <property type="entry name" value="YggU-like"/>
    <property type="match status" value="1"/>
</dbReference>
<dbReference type="SMART" id="SM01152">
    <property type="entry name" value="DUF167"/>
    <property type="match status" value="1"/>
</dbReference>
<reference evidence="3 4" key="1">
    <citation type="submission" date="2019-07" db="EMBL/GenBank/DDBJ databases">
        <title>Whole genome shotgun sequence of Brevifollis gellanilyticus NBRC 108608.</title>
        <authorList>
            <person name="Hosoyama A."/>
            <person name="Uohara A."/>
            <person name="Ohji S."/>
            <person name="Ichikawa N."/>
        </authorList>
    </citation>
    <scope>NUCLEOTIDE SEQUENCE [LARGE SCALE GENOMIC DNA]</scope>
    <source>
        <strain evidence="3 4">NBRC 108608</strain>
    </source>
</reference>
<protein>
    <recommendedName>
        <fullName evidence="2">UPF0235 protein BGE01nite_20020</fullName>
    </recommendedName>
</protein>
<keyword evidence="4" id="KW-1185">Reference proteome</keyword>
<name>A0A512M8M1_9BACT</name>
<dbReference type="HAMAP" id="MF_00634">
    <property type="entry name" value="UPF0235"/>
    <property type="match status" value="1"/>
</dbReference>
<dbReference type="RefSeq" id="WP_146850300.1">
    <property type="nucleotide sequence ID" value="NZ_BKAG01000011.1"/>
</dbReference>
<sequence length="95" mass="10160">MSAASEATAQLTVRVTPNARRSEIMNWGMDEKGRSVLLLKLGAPAVDGKANAELVRFIAEVLDCPKSQVTLIRGEGSRQKMLEVPAAALSKLPAK</sequence>
<gene>
    <name evidence="3" type="ORF">BGE01nite_20020</name>
</gene>
<proteinExistence type="inferred from homology"/>
<dbReference type="GO" id="GO:0005737">
    <property type="term" value="C:cytoplasm"/>
    <property type="evidence" value="ECO:0007669"/>
    <property type="project" value="TreeGrafter"/>
</dbReference>
<dbReference type="PANTHER" id="PTHR13420:SF7">
    <property type="entry name" value="UPF0235 PROTEIN C15ORF40"/>
    <property type="match status" value="1"/>
</dbReference>
<evidence type="ECO:0000313" key="4">
    <source>
        <dbReference type="Proteomes" id="UP000321577"/>
    </source>
</evidence>
<dbReference type="Gene3D" id="3.30.1200.10">
    <property type="entry name" value="YggU-like"/>
    <property type="match status" value="1"/>
</dbReference>
<dbReference type="Pfam" id="PF02594">
    <property type="entry name" value="DUF167"/>
    <property type="match status" value="1"/>
</dbReference>
<dbReference type="InterPro" id="IPR003746">
    <property type="entry name" value="DUF167"/>
</dbReference>
<comment type="caution">
    <text evidence="3">The sequence shown here is derived from an EMBL/GenBank/DDBJ whole genome shotgun (WGS) entry which is preliminary data.</text>
</comment>
<evidence type="ECO:0000313" key="3">
    <source>
        <dbReference type="EMBL" id="GEP42711.1"/>
    </source>
</evidence>
<dbReference type="NCBIfam" id="TIGR00251">
    <property type="entry name" value="DUF167 family protein"/>
    <property type="match status" value="1"/>
</dbReference>
<dbReference type="PANTHER" id="PTHR13420">
    <property type="entry name" value="UPF0235 PROTEIN C15ORF40"/>
    <property type="match status" value="1"/>
</dbReference>
<dbReference type="AlphaFoldDB" id="A0A512M8M1"/>
<accession>A0A512M8M1</accession>
<evidence type="ECO:0000256" key="1">
    <source>
        <dbReference type="ARBA" id="ARBA00010364"/>
    </source>
</evidence>